<dbReference type="GO" id="GO:0090729">
    <property type="term" value="F:toxin activity"/>
    <property type="evidence" value="ECO:0007669"/>
    <property type="project" value="UniProtKB-KW"/>
</dbReference>
<evidence type="ECO:0000256" key="16">
    <source>
        <dbReference type="ARBA" id="ARBA00024956"/>
    </source>
</evidence>
<evidence type="ECO:0000256" key="12">
    <source>
        <dbReference type="ARBA" id="ARBA00022753"/>
    </source>
</evidence>
<dbReference type="InterPro" id="IPR002110">
    <property type="entry name" value="Ankyrin_rpt"/>
</dbReference>
<dbReference type="FunFam" id="1.25.40.20:FF:000057">
    <property type="entry name" value="Ankyrin repeat domain-containing protein 13B"/>
    <property type="match status" value="1"/>
</dbReference>
<dbReference type="Proteomes" id="UP001497382">
    <property type="component" value="Unassembled WGS sequence"/>
</dbReference>
<dbReference type="Pfam" id="PF11904">
    <property type="entry name" value="ANKRD13_C"/>
    <property type="match status" value="1"/>
</dbReference>
<evidence type="ECO:0000256" key="13">
    <source>
        <dbReference type="ARBA" id="ARBA00023028"/>
    </source>
</evidence>
<evidence type="ECO:0000256" key="10">
    <source>
        <dbReference type="ARBA" id="ARBA00022699"/>
    </source>
</evidence>
<proteinExistence type="predicted"/>
<comment type="function">
    <text evidence="16">Ubiquitin-binding protein that specifically recognizes and binds 'Lys-63'-linked ubiquitin. Does not bind 'Lys-48'-linked ubiquitin. Positively regulates the internalization of ligand-activated EGFR by binding to the Ub moiety of ubiquitinated EGFR at the cell membrane.</text>
</comment>
<dbReference type="GO" id="GO:0006887">
    <property type="term" value="P:exocytosis"/>
    <property type="evidence" value="ECO:0007669"/>
    <property type="project" value="UniProtKB-KW"/>
</dbReference>
<dbReference type="GO" id="GO:0005770">
    <property type="term" value="C:late endosome"/>
    <property type="evidence" value="ECO:0007669"/>
    <property type="project" value="UniProtKB-SubCell"/>
</dbReference>
<evidence type="ECO:0000256" key="6">
    <source>
        <dbReference type="ARBA" id="ARBA00022483"/>
    </source>
</evidence>
<evidence type="ECO:0000256" key="1">
    <source>
        <dbReference type="ARBA" id="ARBA00004175"/>
    </source>
</evidence>
<dbReference type="Pfam" id="PF12796">
    <property type="entry name" value="Ank_2"/>
    <property type="match status" value="1"/>
</dbReference>
<evidence type="ECO:0000256" key="3">
    <source>
        <dbReference type="ARBA" id="ARBA00004603"/>
    </source>
</evidence>
<keyword evidence="22" id="KW-1185">Reference proteome</keyword>
<dbReference type="GO" id="GO:0005576">
    <property type="term" value="C:extracellular region"/>
    <property type="evidence" value="ECO:0007669"/>
    <property type="project" value="UniProtKB-SubCell"/>
</dbReference>
<evidence type="ECO:0000256" key="11">
    <source>
        <dbReference type="ARBA" id="ARBA00022737"/>
    </source>
</evidence>
<keyword evidence="5" id="KW-1003">Cell membrane</keyword>
<evidence type="ECO:0000256" key="7">
    <source>
        <dbReference type="ARBA" id="ARBA00022525"/>
    </source>
</evidence>
<gene>
    <name evidence="21" type="ORF">LARSCL_LOCUS20094</name>
</gene>
<accession>A0AAV2BNN6</accession>
<evidence type="ECO:0000256" key="9">
    <source>
        <dbReference type="ARBA" id="ARBA00022656"/>
    </source>
</evidence>
<dbReference type="PROSITE" id="PS50088">
    <property type="entry name" value="ANK_REPEAT"/>
    <property type="match status" value="1"/>
</dbReference>
<evidence type="ECO:0000313" key="22">
    <source>
        <dbReference type="Proteomes" id="UP001497382"/>
    </source>
</evidence>
<evidence type="ECO:0000256" key="18">
    <source>
        <dbReference type="SAM" id="Coils"/>
    </source>
</evidence>
<evidence type="ECO:0000259" key="20">
    <source>
        <dbReference type="Pfam" id="PF11904"/>
    </source>
</evidence>
<dbReference type="Pfam" id="PF02809">
    <property type="entry name" value="UIM"/>
    <property type="match status" value="4"/>
</dbReference>
<name>A0AAV2BNN6_9ARAC</name>
<dbReference type="GO" id="GO:0005886">
    <property type="term" value="C:plasma membrane"/>
    <property type="evidence" value="ECO:0007669"/>
    <property type="project" value="UniProtKB-SubCell"/>
</dbReference>
<protein>
    <recommendedName>
        <fullName evidence="20">Ankyrin repeat domain-containing protein</fullName>
    </recommendedName>
</protein>
<evidence type="ECO:0000256" key="8">
    <source>
        <dbReference type="ARBA" id="ARBA00022537"/>
    </source>
</evidence>
<evidence type="ECO:0000256" key="2">
    <source>
        <dbReference type="ARBA" id="ARBA00004236"/>
    </source>
</evidence>
<keyword evidence="12" id="KW-0967">Endosome</keyword>
<keyword evidence="6" id="KW-0268">Exocytosis</keyword>
<dbReference type="GO" id="GO:0140036">
    <property type="term" value="F:ubiquitin-modified protein reader activity"/>
    <property type="evidence" value="ECO:0007669"/>
    <property type="project" value="UniProtKB-ARBA"/>
</dbReference>
<keyword evidence="17" id="KW-0040">ANK repeat</keyword>
<dbReference type="InterPro" id="IPR021832">
    <property type="entry name" value="ANKRD13"/>
</dbReference>
<reference evidence="21 22" key="1">
    <citation type="submission" date="2024-04" db="EMBL/GenBank/DDBJ databases">
        <authorList>
            <person name="Rising A."/>
            <person name="Reimegard J."/>
            <person name="Sonavane S."/>
            <person name="Akerstrom W."/>
            <person name="Nylinder S."/>
            <person name="Hedman E."/>
            <person name="Kallberg Y."/>
        </authorList>
    </citation>
    <scope>NUCLEOTIDE SEQUENCE [LARGE SCALE GENOMIC DNA]</scope>
</reference>
<sequence length="587" mass="66780">MTTANIKAEYLLHWCVWQNDPSELKKALDSKVHDVEKKDPRGRTPLLLAVTLGRLECTRILLKYNANVNVENREGFSVLHEAISTGDPELIQEILERRDYQRYSSRVGGIPELLKRIRDTPDFYVEMKWEFTSWVPLVSRMCPSDTYKVYKSGSNVRIDTTLLGFDQSNWQRGSRSYVFKGQEDSATMMEIDHESGQVYVEQMRVLTPQMDDIQAFRPSSESVSSRLTTPIVTTFVDTDKINFERNKSGIWGWRSDRNEVVNGHESKVFSANNVELVTKSRTEHLTEADKIRHKSSRSPLQSLLGIVEVEEKTSVPAENKEEWSGNPCHISLEEYFDLEVDLGGRDIGRPKEISTKIQKFKANLWLCENYPLSLPEQILPIVDLMAISSTHFAKLRDFITLQLPAGFPVKIEIPLFHVLNARITFGNIFALDESVPGVTPIKDEAVACILDDSCFEVPAGYVRLGSDALRPLSIDEDDELLQYAIQQSLMEAGSEEDQVTIWEALRAHKPNENEEDESLQKAIQESLSSNPAPPPISSPMDDYRTSEESQLEIALKLSQKAQEDAEKQLREEQEMLERALQLSLAEQ</sequence>
<dbReference type="InterPro" id="IPR055285">
    <property type="entry name" value="ANKRD13_C"/>
</dbReference>
<evidence type="ECO:0000256" key="15">
    <source>
        <dbReference type="ARBA" id="ARBA00023298"/>
    </source>
</evidence>
<dbReference type="PROSITE" id="PS50297">
    <property type="entry name" value="ANK_REP_REGION"/>
    <property type="match status" value="1"/>
</dbReference>
<feature type="region of interest" description="Disordered" evidence="19">
    <location>
        <begin position="508"/>
        <end position="550"/>
    </location>
</feature>
<dbReference type="InterPro" id="IPR036770">
    <property type="entry name" value="Ankyrin_rpt-contain_sf"/>
</dbReference>
<evidence type="ECO:0000256" key="14">
    <source>
        <dbReference type="ARBA" id="ARBA00023136"/>
    </source>
</evidence>
<evidence type="ECO:0000256" key="4">
    <source>
        <dbReference type="ARBA" id="ARBA00004613"/>
    </source>
</evidence>
<dbReference type="PROSITE" id="PS50330">
    <property type="entry name" value="UIM"/>
    <property type="match status" value="2"/>
</dbReference>
<dbReference type="InterPro" id="IPR003903">
    <property type="entry name" value="UIM_dom"/>
</dbReference>
<dbReference type="EMBL" id="CAXIEN010000414">
    <property type="protein sequence ID" value="CAL1297094.1"/>
    <property type="molecule type" value="Genomic_DNA"/>
</dbReference>
<keyword evidence="8" id="KW-1052">Target cell membrane</keyword>
<dbReference type="PANTHER" id="PTHR12447:SF31">
    <property type="entry name" value="LD31969P"/>
    <property type="match status" value="1"/>
</dbReference>
<dbReference type="AlphaFoldDB" id="A0AAV2BNN6"/>
<dbReference type="SMART" id="SM00248">
    <property type="entry name" value="ANK"/>
    <property type="match status" value="3"/>
</dbReference>
<keyword evidence="15" id="KW-1053">Target membrane</keyword>
<evidence type="ECO:0000256" key="19">
    <source>
        <dbReference type="SAM" id="MobiDB-lite"/>
    </source>
</evidence>
<comment type="subcellular location">
    <subcellularLocation>
        <location evidence="2">Cell membrane</location>
    </subcellularLocation>
    <subcellularLocation>
        <location evidence="3">Late endosome</location>
    </subcellularLocation>
    <subcellularLocation>
        <location evidence="4">Secreted</location>
    </subcellularLocation>
    <subcellularLocation>
        <location evidence="1">Target cell membrane</location>
    </subcellularLocation>
</comment>
<evidence type="ECO:0000256" key="5">
    <source>
        <dbReference type="ARBA" id="ARBA00022475"/>
    </source>
</evidence>
<organism evidence="21 22">
    <name type="scientific">Larinioides sclopetarius</name>
    <dbReference type="NCBI Taxonomy" id="280406"/>
    <lineage>
        <taxon>Eukaryota</taxon>
        <taxon>Metazoa</taxon>
        <taxon>Ecdysozoa</taxon>
        <taxon>Arthropoda</taxon>
        <taxon>Chelicerata</taxon>
        <taxon>Arachnida</taxon>
        <taxon>Araneae</taxon>
        <taxon>Araneomorphae</taxon>
        <taxon>Entelegynae</taxon>
        <taxon>Araneoidea</taxon>
        <taxon>Araneidae</taxon>
        <taxon>Larinioides</taxon>
    </lineage>
</organism>
<keyword evidence="14" id="KW-0472">Membrane</keyword>
<feature type="domain" description="Ankyrin repeat" evidence="20">
    <location>
        <begin position="157"/>
        <end position="461"/>
    </location>
</feature>
<feature type="coiled-coil region" evidence="18">
    <location>
        <begin position="551"/>
        <end position="586"/>
    </location>
</feature>
<dbReference type="GO" id="GO:0044218">
    <property type="term" value="C:other organism cell membrane"/>
    <property type="evidence" value="ECO:0007669"/>
    <property type="project" value="UniProtKB-KW"/>
</dbReference>
<keyword evidence="10" id="KW-0528">Neurotoxin</keyword>
<keyword evidence="11" id="KW-0677">Repeat</keyword>
<keyword evidence="18" id="KW-0175">Coiled coil</keyword>
<dbReference type="Gene3D" id="1.25.40.20">
    <property type="entry name" value="Ankyrin repeat-containing domain"/>
    <property type="match status" value="1"/>
</dbReference>
<dbReference type="GO" id="GO:0002091">
    <property type="term" value="P:negative regulation of receptor internalization"/>
    <property type="evidence" value="ECO:0007669"/>
    <property type="project" value="UniProtKB-ARBA"/>
</dbReference>
<dbReference type="SMART" id="SM00726">
    <property type="entry name" value="UIM"/>
    <property type="match status" value="4"/>
</dbReference>
<evidence type="ECO:0000313" key="21">
    <source>
        <dbReference type="EMBL" id="CAL1297094.1"/>
    </source>
</evidence>
<keyword evidence="7" id="KW-0964">Secreted</keyword>
<feature type="repeat" description="ANK" evidence="17">
    <location>
        <begin position="41"/>
        <end position="73"/>
    </location>
</feature>
<comment type="caution">
    <text evidence="21">The sequence shown here is derived from an EMBL/GenBank/DDBJ whole genome shotgun (WGS) entry which is preliminary data.</text>
</comment>
<dbReference type="GO" id="GO:0044231">
    <property type="term" value="C:host cell presynaptic membrane"/>
    <property type="evidence" value="ECO:0007669"/>
    <property type="project" value="UniProtKB-KW"/>
</dbReference>
<evidence type="ECO:0000256" key="17">
    <source>
        <dbReference type="PROSITE-ProRule" id="PRU00023"/>
    </source>
</evidence>
<keyword evidence="9" id="KW-0800">Toxin</keyword>
<dbReference type="PANTHER" id="PTHR12447">
    <property type="entry name" value="ANKYRIN REPEAT DOMAIN-CONTAINING PROTEIN 13"/>
    <property type="match status" value="1"/>
</dbReference>
<dbReference type="SUPFAM" id="SSF48403">
    <property type="entry name" value="Ankyrin repeat"/>
    <property type="match status" value="1"/>
</dbReference>
<keyword evidence="13" id="KW-0638">Presynaptic neurotoxin</keyword>